<dbReference type="HOGENOM" id="CLU_006909_8_3_11"/>
<reference evidence="7 8" key="2">
    <citation type="journal article" date="2010" name="Stand. Genomic Sci.">
        <title>Complete genome sequence of Nakamurella multipartita type strain (Y-104).</title>
        <authorList>
            <person name="Tice H."/>
            <person name="Mayilraj S."/>
            <person name="Sims D."/>
            <person name="Lapidus A."/>
            <person name="Nolan M."/>
            <person name="Lucas S."/>
            <person name="Glavina Del Rio T."/>
            <person name="Copeland A."/>
            <person name="Cheng J.F."/>
            <person name="Meincke L."/>
            <person name="Bruce D."/>
            <person name="Goodwin L."/>
            <person name="Pitluck S."/>
            <person name="Ivanova N."/>
            <person name="Mavromatis K."/>
            <person name="Ovchinnikova G."/>
            <person name="Pati A."/>
            <person name="Chen A."/>
            <person name="Palaniappan K."/>
            <person name="Land M."/>
            <person name="Hauser L."/>
            <person name="Chang Y.J."/>
            <person name="Jeffries C.D."/>
            <person name="Detter J.C."/>
            <person name="Brettin T."/>
            <person name="Rohde M."/>
            <person name="Goker M."/>
            <person name="Bristow J."/>
            <person name="Eisen J.A."/>
            <person name="Markowitz V."/>
            <person name="Hugenholtz P."/>
            <person name="Kyrpides N.C."/>
            <person name="Klenk H.P."/>
            <person name="Chen F."/>
        </authorList>
    </citation>
    <scope>NUCLEOTIDE SEQUENCE [LARGE SCALE GENOMIC DNA]</scope>
    <source>
        <strain evidence="8">ATCC 700099 / DSM 44233 / CIP 104796 / JCM 9543 / NBRC 105858 / Y-104</strain>
    </source>
</reference>
<dbReference type="OrthoDB" id="5168853at2"/>
<dbReference type="Proteomes" id="UP000002218">
    <property type="component" value="Chromosome"/>
</dbReference>
<dbReference type="Pfam" id="PF00743">
    <property type="entry name" value="FMO-like"/>
    <property type="match status" value="1"/>
</dbReference>
<dbReference type="GO" id="GO:0050660">
    <property type="term" value="F:flavin adenine dinucleotide binding"/>
    <property type="evidence" value="ECO:0007669"/>
    <property type="project" value="InterPro"/>
</dbReference>
<accession>C8X9P5</accession>
<dbReference type="KEGG" id="nml:Namu_2861"/>
<dbReference type="EMBL" id="CP001737">
    <property type="protein sequence ID" value="ACV79203.1"/>
    <property type="molecule type" value="Genomic_DNA"/>
</dbReference>
<evidence type="ECO:0000256" key="3">
    <source>
        <dbReference type="ARBA" id="ARBA00022630"/>
    </source>
</evidence>
<evidence type="ECO:0000256" key="5">
    <source>
        <dbReference type="ARBA" id="ARBA00022857"/>
    </source>
</evidence>
<keyword evidence="3" id="KW-0285">Flavoprotein</keyword>
<dbReference type="STRING" id="479431.Namu_2861"/>
<evidence type="ECO:0000256" key="4">
    <source>
        <dbReference type="ARBA" id="ARBA00022827"/>
    </source>
</evidence>
<dbReference type="GO" id="GO:0050661">
    <property type="term" value="F:NADP binding"/>
    <property type="evidence" value="ECO:0007669"/>
    <property type="project" value="InterPro"/>
</dbReference>
<keyword evidence="4" id="KW-0274">FAD</keyword>
<dbReference type="eggNOG" id="COG2072">
    <property type="taxonomic scope" value="Bacteria"/>
</dbReference>
<evidence type="ECO:0000313" key="8">
    <source>
        <dbReference type="Proteomes" id="UP000002218"/>
    </source>
</evidence>
<comment type="similarity">
    <text evidence="1">Belongs to the FMO family.</text>
</comment>
<dbReference type="PANTHER" id="PTHR23023">
    <property type="entry name" value="DIMETHYLANILINE MONOOXYGENASE"/>
    <property type="match status" value="1"/>
</dbReference>
<name>C8X9P5_NAKMY</name>
<reference evidence="8" key="1">
    <citation type="submission" date="2009-09" db="EMBL/GenBank/DDBJ databases">
        <title>The complete genome of Nakamurella multipartita DSM 44233.</title>
        <authorList>
            <consortium name="US DOE Joint Genome Institute (JGI-PGF)"/>
            <person name="Lucas S."/>
            <person name="Copeland A."/>
            <person name="Lapidus A."/>
            <person name="Glavina del Rio T."/>
            <person name="Dalin E."/>
            <person name="Tice H."/>
            <person name="Bruce D."/>
            <person name="Goodwin L."/>
            <person name="Pitluck S."/>
            <person name="Kyrpides N."/>
            <person name="Mavromatis K."/>
            <person name="Ivanova N."/>
            <person name="Ovchinnikova G."/>
            <person name="Sims D."/>
            <person name="Meincke L."/>
            <person name="Brettin T."/>
            <person name="Detter J.C."/>
            <person name="Han C."/>
            <person name="Larimer F."/>
            <person name="Land M."/>
            <person name="Hauser L."/>
            <person name="Markowitz V."/>
            <person name="Cheng J.-F."/>
            <person name="Hugenholtz P."/>
            <person name="Woyke T."/>
            <person name="Wu D."/>
            <person name="Klenk H.-P."/>
            <person name="Eisen J.A."/>
        </authorList>
    </citation>
    <scope>NUCLEOTIDE SEQUENCE [LARGE SCALE GENOMIC DNA]</scope>
    <source>
        <strain evidence="8">ATCC 700099 / DSM 44233 / CIP 104796 / JCM 9543 / NBRC 105858 / Y-104</strain>
    </source>
</reference>
<keyword evidence="7" id="KW-0503">Monooxygenase</keyword>
<sequence length="489" mass="52625">MERLDAGARVAVIGAGPGGLVAAKEAIEAGFEVTVFEASDDLGGQWNTAAAHSGIWPGMRTNTSRAMTAFSDFPPPPTHELHPFAEQVHDYLRSYADAFGVAERIRFHTRVDDVRPAWLVDGEPFNAVIVATGRFRRPVLPAGLSGFTGEVLHAFDYPGADHFRGRRVLVYGNGVSGHEIASDLATVTDVVSAYRKPRYILQKNVDGVSSDWQWYTHVGALRRAAMPPADYGELLRERVLRVAGNPADFGALEPGRDFLTAGHSLCQDYLEQVRAGAIVCRPVIVEARGDQVTFADGSHERIDAIVCTTGYRLDIPFLSPDLWSVLGPDLRLHLRTMHPDLPFFGVVGEFNLQGPYFPLLELQARWIVNTWTGVGPGLDDVAARAGIASPPPVVDSHNVLAVALAEAAGVAPDVRSRVDLAEPLLLGPMLPPRYRLDGPGARADAATTFRHQLAASPRAPVEPDDVAALVELGYGDLLPAVDPADAPGS</sequence>
<proteinExistence type="inferred from homology"/>
<dbReference type="InterPro" id="IPR020946">
    <property type="entry name" value="Flavin_mOase-like"/>
</dbReference>
<dbReference type="InParanoid" id="C8X9P5"/>
<dbReference type="Gene3D" id="3.50.50.60">
    <property type="entry name" value="FAD/NAD(P)-binding domain"/>
    <property type="match status" value="1"/>
</dbReference>
<keyword evidence="6" id="KW-0560">Oxidoreductase</keyword>
<dbReference type="AlphaFoldDB" id="C8X9P5"/>
<evidence type="ECO:0000313" key="7">
    <source>
        <dbReference type="EMBL" id="ACV79203.1"/>
    </source>
</evidence>
<dbReference type="InterPro" id="IPR000960">
    <property type="entry name" value="Flavin_mOase"/>
</dbReference>
<evidence type="ECO:0000256" key="6">
    <source>
        <dbReference type="ARBA" id="ARBA00023002"/>
    </source>
</evidence>
<keyword evidence="5" id="KW-0521">NADP</keyword>
<dbReference type="PIRSF" id="PIRSF000332">
    <property type="entry name" value="FMO"/>
    <property type="match status" value="1"/>
</dbReference>
<dbReference type="RefSeq" id="WP_015748082.1">
    <property type="nucleotide sequence ID" value="NC_013235.1"/>
</dbReference>
<dbReference type="PRINTS" id="PR00370">
    <property type="entry name" value="FMOXYGENASE"/>
</dbReference>
<keyword evidence="8" id="KW-1185">Reference proteome</keyword>
<gene>
    <name evidence="7" type="ordered locus">Namu_2861</name>
</gene>
<evidence type="ECO:0000256" key="2">
    <source>
        <dbReference type="ARBA" id="ARBA00010139"/>
    </source>
</evidence>
<dbReference type="GO" id="GO:0004499">
    <property type="term" value="F:N,N-dimethylaniline monooxygenase activity"/>
    <property type="evidence" value="ECO:0007669"/>
    <property type="project" value="InterPro"/>
</dbReference>
<evidence type="ECO:0000256" key="1">
    <source>
        <dbReference type="ARBA" id="ARBA00009183"/>
    </source>
</evidence>
<dbReference type="InterPro" id="IPR036188">
    <property type="entry name" value="FAD/NAD-bd_sf"/>
</dbReference>
<protein>
    <submittedName>
        <fullName evidence="7">Flavin-containing monooxygenase FMO</fullName>
    </submittedName>
</protein>
<organism evidence="7 8">
    <name type="scientific">Nakamurella multipartita (strain ATCC 700099 / DSM 44233 / CIP 104796 / JCM 9543 / NBRC 105858 / Y-104)</name>
    <name type="common">Microsphaera multipartita</name>
    <dbReference type="NCBI Taxonomy" id="479431"/>
    <lineage>
        <taxon>Bacteria</taxon>
        <taxon>Bacillati</taxon>
        <taxon>Actinomycetota</taxon>
        <taxon>Actinomycetes</taxon>
        <taxon>Nakamurellales</taxon>
        <taxon>Nakamurellaceae</taxon>
        <taxon>Nakamurella</taxon>
    </lineage>
</organism>
<dbReference type="SUPFAM" id="SSF51905">
    <property type="entry name" value="FAD/NAD(P)-binding domain"/>
    <property type="match status" value="2"/>
</dbReference>
<dbReference type="InterPro" id="IPR050346">
    <property type="entry name" value="FMO-like"/>
</dbReference>
<comment type="similarity">
    <text evidence="2">Belongs to the FAD-binding monooxygenase family.</text>
</comment>